<keyword evidence="4" id="KW-1185">Reference proteome</keyword>
<evidence type="ECO:0000256" key="1">
    <source>
        <dbReference type="SAM" id="MobiDB-lite"/>
    </source>
</evidence>
<reference evidence="3 4" key="1">
    <citation type="submission" date="2019-02" db="EMBL/GenBank/DDBJ databases">
        <title>Deep-cultivation of Planctomycetes and their phenomic and genomic characterization uncovers novel biology.</title>
        <authorList>
            <person name="Wiegand S."/>
            <person name="Jogler M."/>
            <person name="Boedeker C."/>
            <person name="Pinto D."/>
            <person name="Vollmers J."/>
            <person name="Rivas-Marin E."/>
            <person name="Kohn T."/>
            <person name="Peeters S.H."/>
            <person name="Heuer A."/>
            <person name="Rast P."/>
            <person name="Oberbeckmann S."/>
            <person name="Bunk B."/>
            <person name="Jeske O."/>
            <person name="Meyerdierks A."/>
            <person name="Storesund J.E."/>
            <person name="Kallscheuer N."/>
            <person name="Luecker S."/>
            <person name="Lage O.M."/>
            <person name="Pohl T."/>
            <person name="Merkel B.J."/>
            <person name="Hornburger P."/>
            <person name="Mueller R.-W."/>
            <person name="Bruemmer F."/>
            <person name="Labrenz M."/>
            <person name="Spormann A.M."/>
            <person name="Op den Camp H."/>
            <person name="Overmann J."/>
            <person name="Amann R."/>
            <person name="Jetten M.S.M."/>
            <person name="Mascher T."/>
            <person name="Medema M.H."/>
            <person name="Devos D.P."/>
            <person name="Kaster A.-K."/>
            <person name="Ovreas L."/>
            <person name="Rohde M."/>
            <person name="Galperin M.Y."/>
            <person name="Jogler C."/>
        </authorList>
    </citation>
    <scope>NUCLEOTIDE SEQUENCE [LARGE SCALE GENOMIC DNA]</scope>
    <source>
        <strain evidence="3 4">Spa11</strain>
    </source>
</reference>
<feature type="transmembrane region" description="Helical" evidence="2">
    <location>
        <begin position="450"/>
        <end position="469"/>
    </location>
</feature>
<feature type="compositionally biased region" description="Polar residues" evidence="1">
    <location>
        <begin position="225"/>
        <end position="272"/>
    </location>
</feature>
<dbReference type="AlphaFoldDB" id="A0A518KCI2"/>
<feature type="compositionally biased region" description="Basic and acidic residues" evidence="1">
    <location>
        <begin position="286"/>
        <end position="301"/>
    </location>
</feature>
<dbReference type="RefSeq" id="WP_145114844.1">
    <property type="nucleotide sequence ID" value="NZ_CP036349.1"/>
</dbReference>
<feature type="compositionally biased region" description="Polar residues" evidence="1">
    <location>
        <begin position="398"/>
        <end position="418"/>
    </location>
</feature>
<name>A0A518KCI2_9BACT</name>
<protein>
    <submittedName>
        <fullName evidence="3">Uncharacterized protein</fullName>
    </submittedName>
</protein>
<evidence type="ECO:0000256" key="2">
    <source>
        <dbReference type="SAM" id="Phobius"/>
    </source>
</evidence>
<feature type="compositionally biased region" description="Low complexity" evidence="1">
    <location>
        <begin position="323"/>
        <end position="336"/>
    </location>
</feature>
<feature type="compositionally biased region" description="Polar residues" evidence="1">
    <location>
        <begin position="337"/>
        <end position="360"/>
    </location>
</feature>
<accession>A0A518KCI2</accession>
<keyword evidence="2" id="KW-1133">Transmembrane helix</keyword>
<keyword evidence="2" id="KW-0812">Transmembrane</keyword>
<dbReference type="KEGG" id="bmei:Spa11_37240"/>
<feature type="region of interest" description="Disordered" evidence="1">
    <location>
        <begin position="193"/>
        <end position="430"/>
    </location>
</feature>
<dbReference type="EMBL" id="CP036349">
    <property type="protein sequence ID" value="QDV75506.1"/>
    <property type="molecule type" value="Genomic_DNA"/>
</dbReference>
<dbReference type="Proteomes" id="UP000316426">
    <property type="component" value="Chromosome"/>
</dbReference>
<gene>
    <name evidence="3" type="ORF">Spa11_37240</name>
</gene>
<proteinExistence type="predicted"/>
<keyword evidence="2" id="KW-0472">Membrane</keyword>
<evidence type="ECO:0000313" key="3">
    <source>
        <dbReference type="EMBL" id="QDV75506.1"/>
    </source>
</evidence>
<organism evidence="3 4">
    <name type="scientific">Botrimarina mediterranea</name>
    <dbReference type="NCBI Taxonomy" id="2528022"/>
    <lineage>
        <taxon>Bacteria</taxon>
        <taxon>Pseudomonadati</taxon>
        <taxon>Planctomycetota</taxon>
        <taxon>Planctomycetia</taxon>
        <taxon>Pirellulales</taxon>
        <taxon>Lacipirellulaceae</taxon>
        <taxon>Botrimarina</taxon>
    </lineage>
</organism>
<evidence type="ECO:0000313" key="4">
    <source>
        <dbReference type="Proteomes" id="UP000316426"/>
    </source>
</evidence>
<sequence length="489" mass="52850">MTTISTYLAASLVAVTFGWVPSERASESQPAEGYDYLVKLSPEDLEAMRDGRAVDLVSELPDDVGPIERVRVYVGEGEAPRQLRDRDRLSPQRIFAESQAKRYEVKKPVTPEWKDAALLDADDANVGETAERRTAYQNPPTLQDGFAEATRPLAEVGQAIDSQTRNLADGTARLFEQSGDQLRRGAESLLNGAGETLERIVPNNTTTPYASRPQYDEPSRLAAPDTSTGADAPQQAQFTTPPYSNQQPRYPSESYPPQNYPAQTSPQSNASNPPRDDFGSPSRVNSYDRDSRDDLVQRFTDDPYAATSRSVLTPVQRRESAAESDNSASAPSSSQSNVWDPNYNASNDPSRSQAGTSQGAQRDGSAFADLQPRANSGPNTPPPRSSFYDDDFAASRPPANTTSNTGGAEANNTPSTGWTGREFADPGAAADPSTVVVNERSDSSVVIDRLLMLILGGATCFTWIAYIDVRNKYLSVLRAAPGSGYSNAA</sequence>